<dbReference type="Proteomes" id="UP000014923">
    <property type="component" value="Unassembled WGS sequence"/>
</dbReference>
<organism evidence="1 2">
    <name type="scientific">Thermobrachium celere DSM 8682</name>
    <dbReference type="NCBI Taxonomy" id="941824"/>
    <lineage>
        <taxon>Bacteria</taxon>
        <taxon>Bacillati</taxon>
        <taxon>Bacillota</taxon>
        <taxon>Clostridia</taxon>
        <taxon>Eubacteriales</taxon>
        <taxon>Clostridiaceae</taxon>
        <taxon>Thermobrachium</taxon>
    </lineage>
</organism>
<evidence type="ECO:0000313" key="2">
    <source>
        <dbReference type="Proteomes" id="UP000014923"/>
    </source>
</evidence>
<dbReference type="RefSeq" id="WP_018663101.1">
    <property type="nucleotide sequence ID" value="NZ_HF952018.1"/>
</dbReference>
<proteinExistence type="predicted"/>
<comment type="caution">
    <text evidence="1">The sequence shown here is derived from an EMBL/GenBank/DDBJ whole genome shotgun (WGS) entry which is preliminary data.</text>
</comment>
<dbReference type="OrthoDB" id="1913818at2"/>
<sequence length="125" mass="14932">MELDAKALVLMKRENGVLQEELGSYEIDEGINLVYKAYVEEDKVYLYLTTKDDVSDEEFTQIYDMYDLDKLTQMGYEVEEVDDEYNPMWCVILDFIDDHEEMEARLNEVISYHNSEINRIYSELR</sequence>
<dbReference type="eggNOG" id="ENOG50331JD">
    <property type="taxonomic scope" value="Bacteria"/>
</dbReference>
<protein>
    <submittedName>
        <fullName evidence="1">Uncharacterized protein</fullName>
    </submittedName>
</protein>
<evidence type="ECO:0000313" key="1">
    <source>
        <dbReference type="EMBL" id="CDF58726.1"/>
    </source>
</evidence>
<dbReference type="EMBL" id="CAVN010000098">
    <property type="protein sequence ID" value="CDF58726.1"/>
    <property type="molecule type" value="Genomic_DNA"/>
</dbReference>
<dbReference type="AlphaFoldDB" id="R7RTI9"/>
<name>R7RTI9_9CLOT</name>
<accession>R7RTI9</accession>
<dbReference type="HOGENOM" id="CLU_1913438_0_0_9"/>
<reference evidence="1" key="1">
    <citation type="submission" date="2013-03" db="EMBL/GenBank/DDBJ databases">
        <title>Draft genome sequence of the hydrogen-ethanol-producing anaerobic alkalithermophilic Caloramator celere.</title>
        <authorList>
            <person name="Ciranna A."/>
            <person name="Larjo A."/>
            <person name="Kivisto A."/>
            <person name="Santala V."/>
            <person name="Roos C."/>
            <person name="Karp M."/>
        </authorList>
    </citation>
    <scope>NUCLEOTIDE SEQUENCE [LARGE SCALE GENOMIC DNA]</scope>
    <source>
        <strain evidence="1">DSM 8682</strain>
    </source>
</reference>
<gene>
    <name evidence="1" type="ORF">TCEL_00772</name>
</gene>
<dbReference type="InterPro" id="IPR046650">
    <property type="entry name" value="DUF6762"/>
</dbReference>
<keyword evidence="2" id="KW-1185">Reference proteome</keyword>
<dbReference type="Pfam" id="PF20548">
    <property type="entry name" value="DUF6762"/>
    <property type="match status" value="1"/>
</dbReference>